<keyword evidence="2" id="KW-1185">Reference proteome</keyword>
<reference evidence="1" key="1">
    <citation type="submission" date="2014-12" db="EMBL/GenBank/DDBJ databases">
        <title>Genome Sequence of Valsa Canker Pathogens Uncovers a Specific Adaption of Colonization on Woody Bark.</title>
        <authorList>
            <person name="Yin Z."/>
            <person name="Liu H."/>
            <person name="Gao X."/>
            <person name="Li Z."/>
            <person name="Song N."/>
            <person name="Ke X."/>
            <person name="Dai Q."/>
            <person name="Wu Y."/>
            <person name="Sun Y."/>
            <person name="Xu J.-R."/>
            <person name="Kang Z.K."/>
            <person name="Wang L."/>
            <person name="Huang L."/>
        </authorList>
    </citation>
    <scope>NUCLEOTIDE SEQUENCE [LARGE SCALE GENOMIC DNA]</scope>
    <source>
        <strain evidence="1">03-8</strain>
    </source>
</reference>
<dbReference type="EMBL" id="CM003103">
    <property type="protein sequence ID" value="KUI70763.1"/>
    <property type="molecule type" value="Genomic_DNA"/>
</dbReference>
<name>A0A194W3V5_CYTMA</name>
<gene>
    <name evidence="1" type="ORF">VM1G_11675</name>
</gene>
<proteinExistence type="predicted"/>
<organism evidence="1 2">
    <name type="scientific">Cytospora mali</name>
    <name type="common">Apple Valsa canker fungus</name>
    <name type="synonym">Valsa mali</name>
    <dbReference type="NCBI Taxonomy" id="578113"/>
    <lineage>
        <taxon>Eukaryota</taxon>
        <taxon>Fungi</taxon>
        <taxon>Dikarya</taxon>
        <taxon>Ascomycota</taxon>
        <taxon>Pezizomycotina</taxon>
        <taxon>Sordariomycetes</taxon>
        <taxon>Sordariomycetidae</taxon>
        <taxon>Diaporthales</taxon>
        <taxon>Cytosporaceae</taxon>
        <taxon>Cytospora</taxon>
    </lineage>
</organism>
<dbReference type="Proteomes" id="UP000078559">
    <property type="component" value="Chromosome 6"/>
</dbReference>
<dbReference type="AlphaFoldDB" id="A0A194W3V5"/>
<evidence type="ECO:0000313" key="1">
    <source>
        <dbReference type="EMBL" id="KUI70763.1"/>
    </source>
</evidence>
<evidence type="ECO:0000313" key="2">
    <source>
        <dbReference type="Proteomes" id="UP000078559"/>
    </source>
</evidence>
<accession>A0A194W3V5</accession>
<protein>
    <submittedName>
        <fullName evidence="1">Uncharacterized protein</fullName>
    </submittedName>
</protein>
<sequence length="152" mass="17303">MAVLSPKPEMPRAPIDLPPVRRPRLDSVTISLHSLPRNSSPVILASFDRVLWTMEDVRAVDAPAFDSFCKNFKDWERFLEPGQHFPSNIPWCPPGDMPGKCSIRSILGMRMWEGLWLVCVEVNVELTLRILGTDEDLQDSLMQLAQGMNWTQ</sequence>